<proteinExistence type="predicted"/>
<feature type="chain" id="PRO_5006866249" evidence="1">
    <location>
        <begin position="23"/>
        <end position="65"/>
    </location>
</feature>
<dbReference type="EMBL" id="GEDG01010670">
    <property type="protein sequence ID" value="JAP27911.1"/>
    <property type="molecule type" value="Transcribed_RNA"/>
</dbReference>
<evidence type="ECO:0000256" key="1">
    <source>
        <dbReference type="SAM" id="SignalP"/>
    </source>
</evidence>
<organism evidence="2">
    <name type="scientific">Solanum chacoense</name>
    <name type="common">Chaco potato</name>
    <dbReference type="NCBI Taxonomy" id="4108"/>
    <lineage>
        <taxon>Eukaryota</taxon>
        <taxon>Viridiplantae</taxon>
        <taxon>Streptophyta</taxon>
        <taxon>Embryophyta</taxon>
        <taxon>Tracheophyta</taxon>
        <taxon>Spermatophyta</taxon>
        <taxon>Magnoliopsida</taxon>
        <taxon>eudicotyledons</taxon>
        <taxon>Gunneridae</taxon>
        <taxon>Pentapetalae</taxon>
        <taxon>asterids</taxon>
        <taxon>lamiids</taxon>
        <taxon>Solanales</taxon>
        <taxon>Solanaceae</taxon>
        <taxon>Solanoideae</taxon>
        <taxon>Solaneae</taxon>
        <taxon>Solanum</taxon>
    </lineage>
</organism>
<feature type="signal peptide" evidence="1">
    <location>
        <begin position="1"/>
        <end position="22"/>
    </location>
</feature>
<accession>A0A0V0I6K4</accession>
<name>A0A0V0I6K4_SOLCH</name>
<dbReference type="InterPro" id="IPR004242">
    <property type="entry name" value="Transposase_21"/>
</dbReference>
<dbReference type="AlphaFoldDB" id="A0A0V0I6K4"/>
<sequence>MRTVHSTWPVILMLYILPPWMCMKEEFFILSLLIPRPKAPLNRSLIISIGSLVLMKEGDINPIPN</sequence>
<reference evidence="2" key="1">
    <citation type="submission" date="2015-12" db="EMBL/GenBank/DDBJ databases">
        <title>Gene expression during late stages of embryo sac development: a critical building block for successful pollen-pistil interactions.</title>
        <authorList>
            <person name="Liu Y."/>
            <person name="Joly V."/>
            <person name="Sabar M."/>
            <person name="Matton D.P."/>
        </authorList>
    </citation>
    <scope>NUCLEOTIDE SEQUENCE</scope>
</reference>
<keyword evidence="1" id="KW-0732">Signal</keyword>
<protein>
    <submittedName>
        <fullName evidence="2">Putative ovule protein</fullName>
    </submittedName>
</protein>
<dbReference type="Pfam" id="PF02992">
    <property type="entry name" value="Transposase_21"/>
    <property type="match status" value="1"/>
</dbReference>
<evidence type="ECO:0000313" key="2">
    <source>
        <dbReference type="EMBL" id="JAP27911.1"/>
    </source>
</evidence>